<reference evidence="1" key="1">
    <citation type="submission" date="2020-10" db="EMBL/GenBank/DDBJ databases">
        <authorList>
            <person name="Gilroy R."/>
        </authorList>
    </citation>
    <scope>NUCLEOTIDE SEQUENCE</scope>
    <source>
        <strain evidence="1">CHK195-11698</strain>
    </source>
</reference>
<dbReference type="AlphaFoldDB" id="A0A9D1HQZ8"/>
<dbReference type="Proteomes" id="UP000824175">
    <property type="component" value="Unassembled WGS sequence"/>
</dbReference>
<protein>
    <submittedName>
        <fullName evidence="1">Uncharacterized protein</fullName>
    </submittedName>
</protein>
<dbReference type="EMBL" id="DVMJ01000082">
    <property type="protein sequence ID" value="HIU14332.1"/>
    <property type="molecule type" value="Genomic_DNA"/>
</dbReference>
<organism evidence="1 2">
    <name type="scientific">Candidatus Fimiplasma intestinipullorum</name>
    <dbReference type="NCBI Taxonomy" id="2840825"/>
    <lineage>
        <taxon>Bacteria</taxon>
        <taxon>Bacillati</taxon>
        <taxon>Bacillota</taxon>
        <taxon>Clostridia</taxon>
        <taxon>Eubacteriales</taxon>
        <taxon>Candidatus Fimiplasma</taxon>
    </lineage>
</organism>
<evidence type="ECO:0000313" key="1">
    <source>
        <dbReference type="EMBL" id="HIU14332.1"/>
    </source>
</evidence>
<sequence length="132" mass="15439">MNDENLENYLYSQFNEILDSDDDTETKQKKLGNLFMTTGNSISAIYLVNNQDETKKMMEQMLPEVNTNVDFANLLKNEWYIYTNIEVWIDFLYSVYNEILPSHPQYAFFGQVMDAVKTIERQSGITQSHLVS</sequence>
<reference evidence="1" key="2">
    <citation type="journal article" date="2021" name="PeerJ">
        <title>Extensive microbial diversity within the chicken gut microbiome revealed by metagenomics and culture.</title>
        <authorList>
            <person name="Gilroy R."/>
            <person name="Ravi A."/>
            <person name="Getino M."/>
            <person name="Pursley I."/>
            <person name="Horton D.L."/>
            <person name="Alikhan N.F."/>
            <person name="Baker D."/>
            <person name="Gharbi K."/>
            <person name="Hall N."/>
            <person name="Watson M."/>
            <person name="Adriaenssens E.M."/>
            <person name="Foster-Nyarko E."/>
            <person name="Jarju S."/>
            <person name="Secka A."/>
            <person name="Antonio M."/>
            <person name="Oren A."/>
            <person name="Chaudhuri R.R."/>
            <person name="La Ragione R."/>
            <person name="Hildebrand F."/>
            <person name="Pallen M.J."/>
        </authorList>
    </citation>
    <scope>NUCLEOTIDE SEQUENCE</scope>
    <source>
        <strain evidence="1">CHK195-11698</strain>
    </source>
</reference>
<gene>
    <name evidence="1" type="ORF">IAD15_09725</name>
</gene>
<comment type="caution">
    <text evidence="1">The sequence shown here is derived from an EMBL/GenBank/DDBJ whole genome shotgun (WGS) entry which is preliminary data.</text>
</comment>
<evidence type="ECO:0000313" key="2">
    <source>
        <dbReference type="Proteomes" id="UP000824175"/>
    </source>
</evidence>
<accession>A0A9D1HQZ8</accession>
<name>A0A9D1HQZ8_9FIRM</name>
<proteinExistence type="predicted"/>